<evidence type="ECO:0000259" key="6">
    <source>
        <dbReference type="Pfam" id="PF22740"/>
    </source>
</evidence>
<dbReference type="Pfam" id="PF22740">
    <property type="entry name" value="PapZ_C"/>
    <property type="match status" value="1"/>
</dbReference>
<evidence type="ECO:0000313" key="8">
    <source>
        <dbReference type="Proteomes" id="UP000199441"/>
    </source>
</evidence>
<feature type="binding site" evidence="4">
    <location>
        <begin position="65"/>
        <end position="68"/>
    </location>
    <ligand>
        <name>GTP</name>
        <dbReference type="ChEBI" id="CHEBI:37565"/>
    </ligand>
</feature>
<evidence type="ECO:0000256" key="4">
    <source>
        <dbReference type="HAMAP-Rule" id="MF_00636"/>
    </source>
</evidence>
<feature type="domain" description="RapZ C-terminal" evidence="6">
    <location>
        <begin position="171"/>
        <end position="290"/>
    </location>
</feature>
<dbReference type="InterPro" id="IPR005337">
    <property type="entry name" value="RapZ-like"/>
</dbReference>
<dbReference type="PANTHER" id="PTHR30448">
    <property type="entry name" value="RNASE ADAPTER PROTEIN RAPZ"/>
    <property type="match status" value="1"/>
</dbReference>
<keyword evidence="1 4" id="KW-0547">Nucleotide-binding</keyword>
<dbReference type="PIRSF" id="PIRSF005052">
    <property type="entry name" value="P-loopkin"/>
    <property type="match status" value="1"/>
</dbReference>
<dbReference type="AlphaFoldDB" id="A0A1H2UQ66"/>
<dbReference type="GO" id="GO:0005525">
    <property type="term" value="F:GTP binding"/>
    <property type="evidence" value="ECO:0007669"/>
    <property type="project" value="UniProtKB-UniRule"/>
</dbReference>
<keyword evidence="3 4" id="KW-0342">GTP-binding</keyword>
<feature type="binding site" evidence="4">
    <location>
        <begin position="18"/>
        <end position="25"/>
    </location>
    <ligand>
        <name>ATP</name>
        <dbReference type="ChEBI" id="CHEBI:30616"/>
    </ligand>
</feature>
<accession>A0A1H2UQ66</accession>
<dbReference type="InterPro" id="IPR027417">
    <property type="entry name" value="P-loop_NTPase"/>
</dbReference>
<dbReference type="Pfam" id="PF03668">
    <property type="entry name" value="RapZ-like_N"/>
    <property type="match status" value="1"/>
</dbReference>
<protein>
    <submittedName>
        <fullName evidence="7">UPF0042 nucleotide-binding protein</fullName>
    </submittedName>
</protein>
<dbReference type="NCBIfam" id="NF003828">
    <property type="entry name" value="PRK05416.1"/>
    <property type="match status" value="1"/>
</dbReference>
<evidence type="ECO:0000256" key="1">
    <source>
        <dbReference type="ARBA" id="ARBA00022741"/>
    </source>
</evidence>
<evidence type="ECO:0000313" key="7">
    <source>
        <dbReference type="EMBL" id="SDW57704.1"/>
    </source>
</evidence>
<dbReference type="InterPro" id="IPR053931">
    <property type="entry name" value="RapZ_C"/>
</dbReference>
<dbReference type="GO" id="GO:0005524">
    <property type="term" value="F:ATP binding"/>
    <property type="evidence" value="ECO:0007669"/>
    <property type="project" value="UniProtKB-UniRule"/>
</dbReference>
<evidence type="ECO:0000256" key="2">
    <source>
        <dbReference type="ARBA" id="ARBA00022840"/>
    </source>
</evidence>
<dbReference type="HAMAP" id="MF_00636">
    <property type="entry name" value="RapZ_like"/>
    <property type="match status" value="1"/>
</dbReference>
<organism evidence="7 8">
    <name type="scientific">Litoreibacter albidus</name>
    <dbReference type="NCBI Taxonomy" id="670155"/>
    <lineage>
        <taxon>Bacteria</taxon>
        <taxon>Pseudomonadati</taxon>
        <taxon>Pseudomonadota</taxon>
        <taxon>Alphaproteobacteria</taxon>
        <taxon>Rhodobacterales</taxon>
        <taxon>Roseobacteraceae</taxon>
        <taxon>Litoreibacter</taxon>
    </lineage>
</organism>
<reference evidence="8" key="1">
    <citation type="submission" date="2016-10" db="EMBL/GenBank/DDBJ databases">
        <authorList>
            <person name="Varghese N."/>
            <person name="Submissions S."/>
        </authorList>
    </citation>
    <scope>NUCLEOTIDE SEQUENCE [LARGE SCALE GENOMIC DNA]</scope>
    <source>
        <strain evidence="8">DSM 26922</strain>
    </source>
</reference>
<dbReference type="InterPro" id="IPR053930">
    <property type="entry name" value="RapZ-like_N"/>
</dbReference>
<gene>
    <name evidence="7" type="ORF">SAMN04488001_1234</name>
</gene>
<dbReference type="PANTHER" id="PTHR30448:SF0">
    <property type="entry name" value="RNASE ADAPTER PROTEIN RAPZ"/>
    <property type="match status" value="1"/>
</dbReference>
<dbReference type="STRING" id="670155.SAMN04488001_1234"/>
<feature type="domain" description="RapZ-like N-terminal" evidence="5">
    <location>
        <begin position="12"/>
        <end position="163"/>
    </location>
</feature>
<dbReference type="OrthoDB" id="9784461at2"/>
<dbReference type="Gene3D" id="3.40.50.300">
    <property type="entry name" value="P-loop containing nucleotide triphosphate hydrolases"/>
    <property type="match status" value="1"/>
</dbReference>
<dbReference type="SUPFAM" id="SSF52540">
    <property type="entry name" value="P-loop containing nucleoside triphosphate hydrolases"/>
    <property type="match status" value="1"/>
</dbReference>
<keyword evidence="8" id="KW-1185">Reference proteome</keyword>
<keyword evidence="2 4" id="KW-0067">ATP-binding</keyword>
<dbReference type="Proteomes" id="UP000199441">
    <property type="component" value="Unassembled WGS sequence"/>
</dbReference>
<name>A0A1H2UQ66_9RHOB</name>
<proteinExistence type="inferred from homology"/>
<sequence length="300" mass="33219">MSTGPNLPAPHQIVIVTGPSGAGRSTAINVLEDVGFEAIDNLPLSLIPRLLDGPPLAKSVALGVDVRNRDFTTKAFMSLVDALSRDTDTQISLLYLHAREDVLIRRYSETRRPHPMAPNESLQEGIRRERELLGAIQSRSDVVIDTSSLSPHDLRDEVTKLFAAPGDAGLSVLLNSFSYKRGVPHGVDMVFDCRFLRNPHWEASLRDMTGQQPKVVDYIKEDQRFTPFFEKITDLTDLLLPAFHDEGKSYLTIGLGCTGGKHRSVAVAEMMGNTLANKGWQVSIRHRELERRAKPDAGTI</sequence>
<evidence type="ECO:0000259" key="5">
    <source>
        <dbReference type="Pfam" id="PF03668"/>
    </source>
</evidence>
<dbReference type="EMBL" id="FNOI01000002">
    <property type="protein sequence ID" value="SDW57704.1"/>
    <property type="molecule type" value="Genomic_DNA"/>
</dbReference>
<evidence type="ECO:0000256" key="3">
    <source>
        <dbReference type="ARBA" id="ARBA00023134"/>
    </source>
</evidence>
<dbReference type="RefSeq" id="WP_089945757.1">
    <property type="nucleotide sequence ID" value="NZ_FNOI01000002.1"/>
</dbReference>